<name>A0A080ZEQ5_PHYNI</name>
<organism evidence="3 4">
    <name type="scientific">Phytophthora nicotianae P1976</name>
    <dbReference type="NCBI Taxonomy" id="1317066"/>
    <lineage>
        <taxon>Eukaryota</taxon>
        <taxon>Sar</taxon>
        <taxon>Stramenopiles</taxon>
        <taxon>Oomycota</taxon>
        <taxon>Peronosporomycetes</taxon>
        <taxon>Peronosporales</taxon>
        <taxon>Peronosporaceae</taxon>
        <taxon>Phytophthora</taxon>
    </lineage>
</organism>
<keyword evidence="1" id="KW-0863">Zinc-finger</keyword>
<dbReference type="InterPro" id="IPR007527">
    <property type="entry name" value="Znf_SWIM"/>
</dbReference>
<reference evidence="3 4" key="1">
    <citation type="submission" date="2013-11" db="EMBL/GenBank/DDBJ databases">
        <title>The Genome Sequence of Phytophthora parasitica P1976.</title>
        <authorList>
            <consortium name="The Broad Institute Genomics Platform"/>
            <person name="Russ C."/>
            <person name="Tyler B."/>
            <person name="Panabieres F."/>
            <person name="Shan W."/>
            <person name="Tripathy S."/>
            <person name="Grunwald N."/>
            <person name="Machado M."/>
            <person name="Johnson C.S."/>
            <person name="Walker B."/>
            <person name="Young S."/>
            <person name="Zeng Q."/>
            <person name="Gargeya S."/>
            <person name="Fitzgerald M."/>
            <person name="Haas B."/>
            <person name="Abouelleil A."/>
            <person name="Allen A.W."/>
            <person name="Alvarado L."/>
            <person name="Arachchi H.M."/>
            <person name="Berlin A.M."/>
            <person name="Chapman S.B."/>
            <person name="Gainer-Dewar J."/>
            <person name="Goldberg J."/>
            <person name="Griggs A."/>
            <person name="Gujja S."/>
            <person name="Hansen M."/>
            <person name="Howarth C."/>
            <person name="Imamovic A."/>
            <person name="Ireland A."/>
            <person name="Larimer J."/>
            <person name="McCowan C."/>
            <person name="Murphy C."/>
            <person name="Pearson M."/>
            <person name="Poon T.W."/>
            <person name="Priest M."/>
            <person name="Roberts A."/>
            <person name="Saif S."/>
            <person name="Shea T."/>
            <person name="Sisk P."/>
            <person name="Sykes S."/>
            <person name="Wortman J."/>
            <person name="Nusbaum C."/>
            <person name="Birren B."/>
        </authorList>
    </citation>
    <scope>NUCLEOTIDE SEQUENCE [LARGE SCALE GENOMIC DNA]</scope>
    <source>
        <strain evidence="3 4">P1976</strain>
    </source>
</reference>
<dbReference type="PROSITE" id="PS50966">
    <property type="entry name" value="ZF_SWIM"/>
    <property type="match status" value="1"/>
</dbReference>
<proteinExistence type="predicted"/>
<evidence type="ECO:0000256" key="1">
    <source>
        <dbReference type="PROSITE-ProRule" id="PRU00325"/>
    </source>
</evidence>
<evidence type="ECO:0000313" key="4">
    <source>
        <dbReference type="Proteomes" id="UP000028582"/>
    </source>
</evidence>
<gene>
    <name evidence="3" type="ORF">F444_17552</name>
</gene>
<dbReference type="AlphaFoldDB" id="A0A080ZEQ5"/>
<keyword evidence="1" id="KW-0862">Zinc</keyword>
<sequence length="172" mass="19551">MHRVQMRDRTINIDHDIAQPVWTRQEALLVRSKYLCTCRSYFVTGWVCSHIVATMTLIDDFPLSVMMQALPARKPPGRPRKGYRALARDGNSTAFFDVDNMIALLLAKPSRLLNFPVLIENPSSHENIPGVVSTWKNQRGVYKWNVLLSGGSIDISSVKRLLKPFALQTKQE</sequence>
<keyword evidence="1" id="KW-0479">Metal-binding</keyword>
<evidence type="ECO:0000259" key="2">
    <source>
        <dbReference type="PROSITE" id="PS50966"/>
    </source>
</evidence>
<dbReference type="GO" id="GO:0008270">
    <property type="term" value="F:zinc ion binding"/>
    <property type="evidence" value="ECO:0007669"/>
    <property type="project" value="UniProtKB-KW"/>
</dbReference>
<feature type="domain" description="SWIM-type" evidence="2">
    <location>
        <begin position="28"/>
        <end position="59"/>
    </location>
</feature>
<dbReference type="EMBL" id="ANJA01003224">
    <property type="protein sequence ID" value="ETO65116.1"/>
    <property type="molecule type" value="Genomic_DNA"/>
</dbReference>
<evidence type="ECO:0000313" key="3">
    <source>
        <dbReference type="EMBL" id="ETO65116.1"/>
    </source>
</evidence>
<protein>
    <recommendedName>
        <fullName evidence="2">SWIM-type domain-containing protein</fullName>
    </recommendedName>
</protein>
<comment type="caution">
    <text evidence="3">The sequence shown here is derived from an EMBL/GenBank/DDBJ whole genome shotgun (WGS) entry which is preliminary data.</text>
</comment>
<dbReference type="Proteomes" id="UP000028582">
    <property type="component" value="Unassembled WGS sequence"/>
</dbReference>
<accession>A0A080ZEQ5</accession>